<keyword evidence="4" id="KW-0472">Membrane</keyword>
<dbReference type="EMBL" id="FOHT01000025">
    <property type="protein sequence ID" value="SET84147.1"/>
    <property type="molecule type" value="Genomic_DNA"/>
</dbReference>
<evidence type="ECO:0000256" key="2">
    <source>
        <dbReference type="ARBA" id="ARBA00022692"/>
    </source>
</evidence>
<sequence length="126" mass="14054">MYDKYSKYFSEQSLWDKLKNFGKAAGAKVVYAVLLLYYTFEDKGVGLKTKLSIAAALGYFILPTDAIVDLTPLIGFSDDLGVLLFTLSAVAGSITPEIKAKAREKLNEWFGEIDPKELQDIDKKTF</sequence>
<evidence type="ECO:0000256" key="4">
    <source>
        <dbReference type="ARBA" id="ARBA00023136"/>
    </source>
</evidence>
<dbReference type="HOGENOM" id="CLU_133088_0_1_10"/>
<dbReference type="PIRSF" id="PIRSF031804">
    <property type="entry name" value="UCP031804"/>
    <property type="match status" value="1"/>
</dbReference>
<dbReference type="Proteomes" id="UP000181981">
    <property type="component" value="Unassembled WGS sequence"/>
</dbReference>
<comment type="subcellular location">
    <subcellularLocation>
        <location evidence="1">Endomembrane system</location>
        <topology evidence="1">Multi-pass membrane protein</topology>
    </subcellularLocation>
</comment>
<organism evidence="7 9">
    <name type="scientific">Draconibacterium orientale</name>
    <dbReference type="NCBI Taxonomy" id="1168034"/>
    <lineage>
        <taxon>Bacteria</taxon>
        <taxon>Pseudomonadati</taxon>
        <taxon>Bacteroidota</taxon>
        <taxon>Bacteroidia</taxon>
        <taxon>Marinilabiliales</taxon>
        <taxon>Prolixibacteraceae</taxon>
        <taxon>Draconibacterium</taxon>
    </lineage>
</organism>
<dbReference type="Proteomes" id="UP000023772">
    <property type="component" value="Chromosome"/>
</dbReference>
<keyword evidence="8" id="KW-1185">Reference proteome</keyword>
<name>X5DVV6_9BACT</name>
<reference evidence="7 9" key="2">
    <citation type="submission" date="2016-10" db="EMBL/GenBank/DDBJ databases">
        <authorList>
            <person name="de Groot N.N."/>
        </authorList>
    </citation>
    <scope>NUCLEOTIDE SEQUENCE [LARGE SCALE GENOMIC DNA]</scope>
    <source>
        <strain evidence="7 9">DSM 25947</strain>
    </source>
</reference>
<dbReference type="Pfam" id="PF06803">
    <property type="entry name" value="DUF1232"/>
    <property type="match status" value="1"/>
</dbReference>
<keyword evidence="2" id="KW-0812">Transmembrane</keyword>
<feature type="domain" description="DUF1232" evidence="5">
    <location>
        <begin position="49"/>
        <end position="85"/>
    </location>
</feature>
<dbReference type="GO" id="GO:0012505">
    <property type="term" value="C:endomembrane system"/>
    <property type="evidence" value="ECO:0007669"/>
    <property type="project" value="UniProtKB-SubCell"/>
</dbReference>
<dbReference type="RefSeq" id="WP_038556678.1">
    <property type="nucleotide sequence ID" value="NZ_CAXXJF010000003.1"/>
</dbReference>
<keyword evidence="3" id="KW-1133">Transmembrane helix</keyword>
<dbReference type="eggNOG" id="COG3339">
    <property type="taxonomic scope" value="Bacteria"/>
</dbReference>
<accession>X5DVV6</accession>
<dbReference type="AlphaFoldDB" id="X5DVV6"/>
<dbReference type="InterPro" id="IPR016983">
    <property type="entry name" value="UCP031804"/>
</dbReference>
<dbReference type="KEGG" id="dori:FH5T_06080"/>
<gene>
    <name evidence="6" type="ORF">FH5T_06080</name>
    <name evidence="7" type="ORF">SAMN05444285_12534</name>
</gene>
<dbReference type="OrthoDB" id="9800034at2"/>
<evidence type="ECO:0000259" key="5">
    <source>
        <dbReference type="Pfam" id="PF06803"/>
    </source>
</evidence>
<reference evidence="6 8" key="1">
    <citation type="submission" date="2014-03" db="EMBL/GenBank/DDBJ databases">
        <title>Complete genome sequence of a deeply braunched marine Bacteroidia bacterium Draconibacterium orientale type strain FH5T.</title>
        <authorList>
            <person name="Li X."/>
            <person name="Wang X."/>
            <person name="Xie Z."/>
            <person name="Du Z."/>
            <person name="Chen G."/>
        </authorList>
    </citation>
    <scope>NUCLEOTIDE SEQUENCE [LARGE SCALE GENOMIC DNA]</scope>
    <source>
        <strain evidence="6 8">FH5</strain>
    </source>
</reference>
<protein>
    <recommendedName>
        <fullName evidence="5">DUF1232 domain-containing protein</fullName>
    </recommendedName>
</protein>
<dbReference type="InterPro" id="IPR010652">
    <property type="entry name" value="DUF1232"/>
</dbReference>
<evidence type="ECO:0000313" key="7">
    <source>
        <dbReference type="EMBL" id="SET84147.1"/>
    </source>
</evidence>
<evidence type="ECO:0000313" key="6">
    <source>
        <dbReference type="EMBL" id="AHW59315.1"/>
    </source>
</evidence>
<dbReference type="STRING" id="1168034.FH5T_06080"/>
<evidence type="ECO:0000313" key="9">
    <source>
        <dbReference type="Proteomes" id="UP000181981"/>
    </source>
</evidence>
<proteinExistence type="predicted"/>
<evidence type="ECO:0000256" key="3">
    <source>
        <dbReference type="ARBA" id="ARBA00022989"/>
    </source>
</evidence>
<evidence type="ECO:0000256" key="1">
    <source>
        <dbReference type="ARBA" id="ARBA00004127"/>
    </source>
</evidence>
<dbReference type="EMBL" id="CP007451">
    <property type="protein sequence ID" value="AHW59315.1"/>
    <property type="molecule type" value="Genomic_DNA"/>
</dbReference>
<evidence type="ECO:0000313" key="8">
    <source>
        <dbReference type="Proteomes" id="UP000023772"/>
    </source>
</evidence>